<proteinExistence type="inferred from homology"/>
<reference evidence="9 12" key="3">
    <citation type="submission" date="2019-06" db="EMBL/GenBank/DDBJ databases">
        <title>Whole genome shotgun sequence of Brevibacillus reuszeri NBRC 15719.</title>
        <authorList>
            <person name="Hosoyama A."/>
            <person name="Uohara A."/>
            <person name="Ohji S."/>
            <person name="Ichikawa N."/>
        </authorList>
    </citation>
    <scope>NUCLEOTIDE SEQUENCE [LARGE SCALE GENOMIC DNA]</scope>
    <source>
        <strain evidence="9 12">NBRC 15719</strain>
    </source>
</reference>
<dbReference type="STRING" id="54915.ADS79_22370"/>
<keyword evidence="6 7" id="KW-0472">Membrane</keyword>
<dbReference type="PANTHER" id="PTHR30043">
    <property type="entry name" value="PHOSPHONATES TRANSPORT SYSTEM PERMEASE PROTEIN"/>
    <property type="match status" value="1"/>
</dbReference>
<feature type="transmembrane region" description="Helical" evidence="7">
    <location>
        <begin position="203"/>
        <end position="221"/>
    </location>
</feature>
<dbReference type="PATRIC" id="fig|54915.3.peg.3603"/>
<keyword evidence="5 7" id="KW-1133">Transmembrane helix</keyword>
<evidence type="ECO:0000256" key="6">
    <source>
        <dbReference type="ARBA" id="ARBA00023136"/>
    </source>
</evidence>
<dbReference type="CDD" id="cd06261">
    <property type="entry name" value="TM_PBP2"/>
    <property type="match status" value="1"/>
</dbReference>
<keyword evidence="4 7" id="KW-0812">Transmembrane</keyword>
<dbReference type="GO" id="GO:0015416">
    <property type="term" value="F:ABC-type phosphonate transporter activity"/>
    <property type="evidence" value="ECO:0007669"/>
    <property type="project" value="InterPro"/>
</dbReference>
<dbReference type="OrthoDB" id="9808005at2"/>
<accession>A0A0K9YS19</accession>
<dbReference type="EMBL" id="LGIQ01000009">
    <property type="protein sequence ID" value="KNB71518.1"/>
    <property type="molecule type" value="Genomic_DNA"/>
</dbReference>
<evidence type="ECO:0000256" key="1">
    <source>
        <dbReference type="ARBA" id="ARBA00004651"/>
    </source>
</evidence>
<reference evidence="10" key="2">
    <citation type="submission" date="2015-07" db="EMBL/GenBank/DDBJ databases">
        <title>MeaNS - Measles Nucleotide Surveillance Program.</title>
        <authorList>
            <person name="Tran T."/>
            <person name="Druce J."/>
        </authorList>
    </citation>
    <scope>NUCLEOTIDE SEQUENCE</scope>
    <source>
        <strain evidence="10">DSM 9887</strain>
    </source>
</reference>
<protein>
    <submittedName>
        <fullName evidence="10">Phosphate ABC transporter permease</fullName>
    </submittedName>
    <submittedName>
        <fullName evidence="9">Phosphonate ABC transporter permease</fullName>
    </submittedName>
</protein>
<evidence type="ECO:0000313" key="9">
    <source>
        <dbReference type="EMBL" id="GED67174.1"/>
    </source>
</evidence>
<dbReference type="NCBIfam" id="TIGR01097">
    <property type="entry name" value="PhnE"/>
    <property type="match status" value="1"/>
</dbReference>
<dbReference type="Proteomes" id="UP000036834">
    <property type="component" value="Unassembled WGS sequence"/>
</dbReference>
<evidence type="ECO:0000256" key="7">
    <source>
        <dbReference type="RuleBase" id="RU363032"/>
    </source>
</evidence>
<evidence type="ECO:0000313" key="12">
    <source>
        <dbReference type="Proteomes" id="UP000319578"/>
    </source>
</evidence>
<evidence type="ECO:0000256" key="4">
    <source>
        <dbReference type="ARBA" id="ARBA00022692"/>
    </source>
</evidence>
<comment type="caution">
    <text evidence="10">The sequence shown here is derived from an EMBL/GenBank/DDBJ whole genome shotgun (WGS) entry which is preliminary data.</text>
</comment>
<gene>
    <name evidence="9" type="primary">phnE_1</name>
    <name evidence="10" type="ORF">ADS79_22370</name>
    <name evidence="9" type="ORF">BRE01_08760</name>
</gene>
<dbReference type="GO" id="GO:0005886">
    <property type="term" value="C:plasma membrane"/>
    <property type="evidence" value="ECO:0007669"/>
    <property type="project" value="UniProtKB-SubCell"/>
</dbReference>
<dbReference type="EMBL" id="BJON01000003">
    <property type="protein sequence ID" value="GED67174.1"/>
    <property type="molecule type" value="Genomic_DNA"/>
</dbReference>
<keyword evidence="2 7" id="KW-0813">Transport</keyword>
<dbReference type="InterPro" id="IPR005769">
    <property type="entry name" value="PhnE/PtxC"/>
</dbReference>
<evidence type="ECO:0000313" key="11">
    <source>
        <dbReference type="Proteomes" id="UP000036834"/>
    </source>
</evidence>
<dbReference type="PROSITE" id="PS50928">
    <property type="entry name" value="ABC_TM1"/>
    <property type="match status" value="1"/>
</dbReference>
<dbReference type="InterPro" id="IPR000515">
    <property type="entry name" value="MetI-like"/>
</dbReference>
<feature type="transmembrane region" description="Helical" evidence="7">
    <location>
        <begin position="75"/>
        <end position="99"/>
    </location>
</feature>
<evidence type="ECO:0000256" key="2">
    <source>
        <dbReference type="ARBA" id="ARBA00022448"/>
    </source>
</evidence>
<name>A0A0K9YS19_9BACL</name>
<dbReference type="Pfam" id="PF00528">
    <property type="entry name" value="BPD_transp_1"/>
    <property type="match status" value="1"/>
</dbReference>
<comment type="similarity">
    <text evidence="7">Belongs to the binding-protein-dependent transport system permease family.</text>
</comment>
<evidence type="ECO:0000256" key="3">
    <source>
        <dbReference type="ARBA" id="ARBA00022475"/>
    </source>
</evidence>
<sequence length="259" mass="28564">MNQTELRPPSKMKWYLNVLLLLALLIGSSYQTDASLLLLVTGTGEMGKLLAEMFPPDWSYLDVIWKPMLQTVQMAIVGTTIGGIMAIPLAFFAANNVFSSKLLHTVSRFVMNLIRTVPELLFAGIFVAIFGLGPFAGVLAITFFSFALISKLTYEAIEAIDRGPLEAMTAVGANKLQWIHFGITPQIIAHYITFFLYTFEVNIRAAAVLGLVGAGGIGLFLDRSLNQLRYDRASIIILATLAIVLIIDFVSSRIRERML</sequence>
<dbReference type="AlphaFoldDB" id="A0A0K9YS19"/>
<dbReference type="RefSeq" id="WP_049740557.1">
    <property type="nucleotide sequence ID" value="NZ_BJON01000003.1"/>
</dbReference>
<organism evidence="10 11">
    <name type="scientific">Brevibacillus reuszeri</name>
    <dbReference type="NCBI Taxonomy" id="54915"/>
    <lineage>
        <taxon>Bacteria</taxon>
        <taxon>Bacillati</taxon>
        <taxon>Bacillota</taxon>
        <taxon>Bacilli</taxon>
        <taxon>Bacillales</taxon>
        <taxon>Paenibacillaceae</taxon>
        <taxon>Brevibacillus</taxon>
    </lineage>
</organism>
<comment type="subcellular location">
    <subcellularLocation>
        <location evidence="1 7">Cell membrane</location>
        <topology evidence="1 7">Multi-pass membrane protein</topology>
    </subcellularLocation>
</comment>
<keyword evidence="12" id="KW-1185">Reference proteome</keyword>
<dbReference type="Gene3D" id="1.10.3720.10">
    <property type="entry name" value="MetI-like"/>
    <property type="match status" value="1"/>
</dbReference>
<dbReference type="PANTHER" id="PTHR30043:SF1">
    <property type="entry name" value="ABC TRANSPORT SYSTEM PERMEASE PROTEIN P69"/>
    <property type="match status" value="1"/>
</dbReference>
<feature type="transmembrane region" description="Helical" evidence="7">
    <location>
        <begin position="233"/>
        <end position="251"/>
    </location>
</feature>
<dbReference type="InterPro" id="IPR035906">
    <property type="entry name" value="MetI-like_sf"/>
</dbReference>
<dbReference type="SUPFAM" id="SSF161098">
    <property type="entry name" value="MetI-like"/>
    <property type="match status" value="1"/>
</dbReference>
<dbReference type="Proteomes" id="UP000319578">
    <property type="component" value="Unassembled WGS sequence"/>
</dbReference>
<evidence type="ECO:0000313" key="10">
    <source>
        <dbReference type="EMBL" id="KNB71518.1"/>
    </source>
</evidence>
<feature type="transmembrane region" description="Helical" evidence="7">
    <location>
        <begin position="178"/>
        <end position="196"/>
    </location>
</feature>
<evidence type="ECO:0000259" key="8">
    <source>
        <dbReference type="PROSITE" id="PS50928"/>
    </source>
</evidence>
<reference evidence="11" key="1">
    <citation type="submission" date="2015-07" db="EMBL/GenBank/DDBJ databases">
        <title>Genome sequencing project for genomic taxonomy and phylogenomics of Bacillus-like bacteria.</title>
        <authorList>
            <person name="Liu B."/>
            <person name="Wang J."/>
            <person name="Zhu Y."/>
            <person name="Liu G."/>
            <person name="Chen Q."/>
            <person name="Chen Z."/>
            <person name="Lan J."/>
            <person name="Che J."/>
            <person name="Ge C."/>
            <person name="Shi H."/>
            <person name="Pan Z."/>
            <person name="Liu X."/>
        </authorList>
    </citation>
    <scope>NUCLEOTIDE SEQUENCE [LARGE SCALE GENOMIC DNA]</scope>
    <source>
        <strain evidence="11">DSM 9887</strain>
    </source>
</reference>
<evidence type="ECO:0000256" key="5">
    <source>
        <dbReference type="ARBA" id="ARBA00022989"/>
    </source>
</evidence>
<keyword evidence="3" id="KW-1003">Cell membrane</keyword>
<feature type="domain" description="ABC transmembrane type-1" evidence="8">
    <location>
        <begin position="68"/>
        <end position="251"/>
    </location>
</feature>
<feature type="transmembrane region" description="Helical" evidence="7">
    <location>
        <begin position="120"/>
        <end position="149"/>
    </location>
</feature>